<dbReference type="InterPro" id="IPR014812">
    <property type="entry name" value="Vps51"/>
</dbReference>
<dbReference type="GO" id="GO:0007041">
    <property type="term" value="P:lysosomal transport"/>
    <property type="evidence" value="ECO:0007669"/>
    <property type="project" value="TreeGrafter"/>
</dbReference>
<dbReference type="SUPFAM" id="SSF74788">
    <property type="entry name" value="Cullin repeat-like"/>
    <property type="match status" value="1"/>
</dbReference>
<dbReference type="GO" id="GO:0007030">
    <property type="term" value="P:Golgi organization"/>
    <property type="evidence" value="ECO:0007669"/>
    <property type="project" value="UniProtKB-UniRule"/>
</dbReference>
<dbReference type="PANTHER" id="PTHR15954:SF4">
    <property type="entry name" value="VACUOLAR PROTEIN SORTING-ASSOCIATED PROTEIN 51 HOMOLOG"/>
    <property type="match status" value="1"/>
</dbReference>
<evidence type="ECO:0000256" key="4">
    <source>
        <dbReference type="RuleBase" id="RU368010"/>
    </source>
</evidence>
<dbReference type="Proteomes" id="UP000070412">
    <property type="component" value="Unassembled WGS sequence"/>
</dbReference>
<gene>
    <name evidence="6" type="ORF">SSS_5087</name>
</gene>
<evidence type="ECO:0000256" key="5">
    <source>
        <dbReference type="SAM" id="MobiDB-lite"/>
    </source>
</evidence>
<dbReference type="GO" id="GO:0016020">
    <property type="term" value="C:membrane"/>
    <property type="evidence" value="ECO:0007669"/>
    <property type="project" value="TreeGrafter"/>
</dbReference>
<dbReference type="EMBL" id="WVUK01000062">
    <property type="protein sequence ID" value="KAF7490433.1"/>
    <property type="molecule type" value="Genomic_DNA"/>
</dbReference>
<comment type="subunit">
    <text evidence="4">Component of the Golgi-associated retrograde protein (GARP) complex.</text>
</comment>
<evidence type="ECO:0000313" key="7">
    <source>
        <dbReference type="EnsemblMetazoa" id="KAF7490433.1"/>
    </source>
</evidence>
<feature type="compositionally biased region" description="Polar residues" evidence="5">
    <location>
        <begin position="10"/>
        <end position="20"/>
    </location>
</feature>
<dbReference type="GO" id="GO:0015031">
    <property type="term" value="P:protein transport"/>
    <property type="evidence" value="ECO:0007669"/>
    <property type="project" value="UniProtKB-UniRule"/>
</dbReference>
<reference evidence="8" key="1">
    <citation type="journal article" date="2020" name="PLoS Negl. Trop. Dis.">
        <title>High-quality nuclear genome for Sarcoptes scabiei-A critical resource for a neglected parasite.</title>
        <authorList>
            <person name="Korhonen P.K."/>
            <person name="Gasser R.B."/>
            <person name="Ma G."/>
            <person name="Wang T."/>
            <person name="Stroehlein A.J."/>
            <person name="Young N.D."/>
            <person name="Ang C.S."/>
            <person name="Fernando D.D."/>
            <person name="Lu H.C."/>
            <person name="Taylor S."/>
            <person name="Reynolds S.L."/>
            <person name="Mofiz E."/>
            <person name="Najaraj S.H."/>
            <person name="Gowda H."/>
            <person name="Madugundu A."/>
            <person name="Renuse S."/>
            <person name="Holt D."/>
            <person name="Pandey A."/>
            <person name="Papenfuss A.T."/>
            <person name="Fischer K."/>
        </authorList>
    </citation>
    <scope>NUCLEOTIDE SEQUENCE [LARGE SCALE GENOMIC DNA]</scope>
</reference>
<dbReference type="EnsemblMetazoa" id="SSS_5087s_mrna">
    <property type="protein sequence ID" value="KAF7490433.1"/>
    <property type="gene ID" value="SSS_5087"/>
</dbReference>
<dbReference type="GO" id="GO:0005829">
    <property type="term" value="C:cytosol"/>
    <property type="evidence" value="ECO:0007669"/>
    <property type="project" value="GOC"/>
</dbReference>
<evidence type="ECO:0000256" key="3">
    <source>
        <dbReference type="ARBA" id="ARBA00023054"/>
    </source>
</evidence>
<dbReference type="GO" id="GO:1990745">
    <property type="term" value="C:EARP complex"/>
    <property type="evidence" value="ECO:0007669"/>
    <property type="project" value="TreeGrafter"/>
</dbReference>
<dbReference type="OrthoDB" id="203678at2759"/>
<keyword evidence="8" id="KW-1185">Reference proteome</keyword>
<dbReference type="GO" id="GO:0032456">
    <property type="term" value="P:endocytic recycling"/>
    <property type="evidence" value="ECO:0007669"/>
    <property type="project" value="TreeGrafter"/>
</dbReference>
<dbReference type="GO" id="GO:0000938">
    <property type="term" value="C:GARP complex"/>
    <property type="evidence" value="ECO:0007669"/>
    <property type="project" value="UniProtKB-UniRule"/>
</dbReference>
<feature type="region of interest" description="Disordered" evidence="5">
    <location>
        <begin position="1"/>
        <end position="26"/>
    </location>
</feature>
<dbReference type="PANTHER" id="PTHR15954">
    <property type="entry name" value="VACUOLAR PROTEIN SORTING-ASSOCIATED PROTEIN 51 HOMOLOG"/>
    <property type="match status" value="1"/>
</dbReference>
<protein>
    <recommendedName>
        <fullName evidence="2 4">Vacuolar protein sorting-associated protein 51 homolog</fullName>
    </recommendedName>
</protein>
<organism evidence="6">
    <name type="scientific">Sarcoptes scabiei</name>
    <name type="common">Itch mite</name>
    <name type="synonym">Acarus scabiei</name>
    <dbReference type="NCBI Taxonomy" id="52283"/>
    <lineage>
        <taxon>Eukaryota</taxon>
        <taxon>Metazoa</taxon>
        <taxon>Ecdysozoa</taxon>
        <taxon>Arthropoda</taxon>
        <taxon>Chelicerata</taxon>
        <taxon>Arachnida</taxon>
        <taxon>Acari</taxon>
        <taxon>Acariformes</taxon>
        <taxon>Sarcoptiformes</taxon>
        <taxon>Astigmata</taxon>
        <taxon>Psoroptidia</taxon>
        <taxon>Sarcoptoidea</taxon>
        <taxon>Sarcoptidae</taxon>
        <taxon>Sarcoptinae</taxon>
        <taxon>Sarcoptes</taxon>
    </lineage>
</organism>
<comment type="similarity">
    <text evidence="1 4">Belongs to the VPS51 family.</text>
</comment>
<keyword evidence="4" id="KW-0445">Lipid transport</keyword>
<dbReference type="AlphaFoldDB" id="A0A834RAL3"/>
<keyword evidence="4" id="KW-0333">Golgi apparatus</keyword>
<keyword evidence="4" id="KW-0653">Protein transport</keyword>
<evidence type="ECO:0000256" key="1">
    <source>
        <dbReference type="ARBA" id="ARBA00006080"/>
    </source>
</evidence>
<evidence type="ECO:0000313" key="8">
    <source>
        <dbReference type="Proteomes" id="UP000070412"/>
    </source>
</evidence>
<reference evidence="7" key="3">
    <citation type="submission" date="2022-06" db="UniProtKB">
        <authorList>
            <consortium name="EnsemblMetazoa"/>
        </authorList>
    </citation>
    <scope>IDENTIFICATION</scope>
</reference>
<accession>A0A834RAL3</accession>
<comment type="subcellular location">
    <subcellularLocation>
        <location evidence="4">Golgi apparatus</location>
        <location evidence="4">trans-Golgi network</location>
    </subcellularLocation>
</comment>
<sequence length="746" mass="87509">MEALSDDSNHLTSPEQNQPSDKMVEMNPFDMNSNDFNSEIYMNKILKECRLSELMDTEQMLYRQIQTLDSEMQTLIYENYNKFISATETVKKMTSHFSRMEHELNLLSEKMDSITSKSEMIAENLNQNRDELARMSSRNQLLDKIQFILKLPKNMQTLIKENRFNEAIECDEMLEEIKIYFYNRLSDEDTSIDDLNKSVGYLLKLQENPTKLCEKYFQLDSFQSESENIRKPDILEFLNDVCENYLNSLNECIKFFLDCFLREQHLDMIDQETLKQMKSQLRRFVSKQIDALFEIASDFIKKEQKNDLNILMFGRALDRFYKRIQFLNNYEDLADLSRKSLDLIQESTKNQCDYYRNKLISKYNEELANVLHDLINDSSRTINRSTSNQSQNFSKFSKPMSAYQDGGKKQLLEAVINFETSICENLKQIFADLNPFLYQELTFSNKEFRKFFQNCLYDIIIKYVESILESFEEYEHHHSTTHLPSCFMLILSKVCLDLSESIISYMFGFAEETLSKSVSKNSNKLAAPFNSRARLNAQKLLDAYVWLEGQSISQMIRKSVETRDWLSTVEPRSVRSVMKRVIEDITSIDYMIGQLYEEGTRIERSSDSSRNWSAFGFNRSNFPKSNWSIGSSSFDNSIISNIQKIFNDKIEIFGSVEFSKLSVATGIIKISLKTLIECVRLCTFSRYGFQQIQVDSYYLQTKLWRFISDEKIILNLIDEVISSSKKRCLDPIGMERSVIENIYDNV</sequence>
<evidence type="ECO:0000313" key="6">
    <source>
        <dbReference type="EMBL" id="KAF7490433.1"/>
    </source>
</evidence>
<dbReference type="Pfam" id="PF08700">
    <property type="entry name" value="VPS51_Exo84_N"/>
    <property type="match status" value="1"/>
</dbReference>
<keyword evidence="3" id="KW-0175">Coiled coil</keyword>
<keyword evidence="4" id="KW-0813">Transport</keyword>
<reference evidence="6" key="2">
    <citation type="submission" date="2020-01" db="EMBL/GenBank/DDBJ databases">
        <authorList>
            <person name="Korhonen P.K.K."/>
            <person name="Guangxu M.G."/>
            <person name="Wang T.W."/>
            <person name="Stroehlein A.J.S."/>
            <person name="Young N.D."/>
            <person name="Ang C.-S.A."/>
            <person name="Fernando D.W.F."/>
            <person name="Lu H.L."/>
            <person name="Taylor S.T."/>
            <person name="Ehtesham M.E.M."/>
            <person name="Najaraj S.H.N."/>
            <person name="Harsha G.H.G."/>
            <person name="Madugundu A.M."/>
            <person name="Renuse S.R."/>
            <person name="Holt D.H."/>
            <person name="Pandey A.P."/>
            <person name="Papenfuss A.P."/>
            <person name="Gasser R.B.G."/>
            <person name="Fischer K.F."/>
        </authorList>
    </citation>
    <scope>NUCLEOTIDE SEQUENCE</scope>
    <source>
        <strain evidence="6">SSS_KF_BRIS2020</strain>
    </source>
</reference>
<comment type="function">
    <text evidence="4">Acts as component of the GARP complex that is involved in retrograde transport from early and late endosomes to the trans-Golgi network (TGN).</text>
</comment>
<dbReference type="GO" id="GO:0006869">
    <property type="term" value="P:lipid transport"/>
    <property type="evidence" value="ECO:0007669"/>
    <property type="project" value="UniProtKB-UniRule"/>
</dbReference>
<dbReference type="InterPro" id="IPR016159">
    <property type="entry name" value="Cullin_repeat-like_dom_sf"/>
</dbReference>
<dbReference type="GO" id="GO:0048193">
    <property type="term" value="P:Golgi vesicle transport"/>
    <property type="evidence" value="ECO:0007669"/>
    <property type="project" value="TreeGrafter"/>
</dbReference>
<evidence type="ECO:0000256" key="2">
    <source>
        <dbReference type="ARBA" id="ARBA00016122"/>
    </source>
</evidence>
<proteinExistence type="inferred from homology"/>
<name>A0A834RAL3_SARSC</name>
<dbReference type="GO" id="GO:0042147">
    <property type="term" value="P:retrograde transport, endosome to Golgi"/>
    <property type="evidence" value="ECO:0007669"/>
    <property type="project" value="UniProtKB-UniRule"/>
</dbReference>